<feature type="region of interest" description="Disordered" evidence="4">
    <location>
        <begin position="30"/>
        <end position="206"/>
    </location>
</feature>
<dbReference type="CDD" id="cd00200">
    <property type="entry name" value="WD40"/>
    <property type="match status" value="1"/>
</dbReference>
<feature type="repeat" description="WD" evidence="3">
    <location>
        <begin position="698"/>
        <end position="723"/>
    </location>
</feature>
<evidence type="ECO:0000313" key="6">
    <source>
        <dbReference type="EMBL" id="PYH75934.1"/>
    </source>
</evidence>
<dbReference type="GO" id="GO:0043161">
    <property type="term" value="P:proteasome-mediated ubiquitin-dependent protein catabolic process"/>
    <property type="evidence" value="ECO:0007669"/>
    <property type="project" value="TreeGrafter"/>
</dbReference>
<dbReference type="PANTHER" id="PTHR22838:SF0">
    <property type="entry name" value="WD REPEAT-CONTAINING PROTEIN 26"/>
    <property type="match status" value="1"/>
</dbReference>
<evidence type="ECO:0000313" key="7">
    <source>
        <dbReference type="Proteomes" id="UP000248340"/>
    </source>
</evidence>
<feature type="repeat" description="WD" evidence="3">
    <location>
        <begin position="478"/>
        <end position="519"/>
    </location>
</feature>
<dbReference type="InterPro" id="IPR006595">
    <property type="entry name" value="CTLH_C"/>
</dbReference>
<feature type="domain" description="CTLH" evidence="5">
    <location>
        <begin position="249"/>
        <end position="322"/>
    </location>
</feature>
<dbReference type="GeneID" id="37140415"/>
<dbReference type="SMART" id="SM00668">
    <property type="entry name" value="CTLH"/>
    <property type="match status" value="1"/>
</dbReference>
<dbReference type="SMART" id="SM00320">
    <property type="entry name" value="WD40"/>
    <property type="match status" value="7"/>
</dbReference>
<dbReference type="OrthoDB" id="972532at2759"/>
<dbReference type="AlphaFoldDB" id="A0A319BTM9"/>
<dbReference type="Pfam" id="PF00400">
    <property type="entry name" value="WD40"/>
    <property type="match status" value="5"/>
</dbReference>
<dbReference type="RefSeq" id="XP_025486134.1">
    <property type="nucleotide sequence ID" value="XM_025637673.1"/>
</dbReference>
<dbReference type="GO" id="GO:0034657">
    <property type="term" value="C:GID complex"/>
    <property type="evidence" value="ECO:0007669"/>
    <property type="project" value="TreeGrafter"/>
</dbReference>
<feature type="repeat" description="WD" evidence="3">
    <location>
        <begin position="665"/>
        <end position="689"/>
    </location>
</feature>
<dbReference type="InterPro" id="IPR015943">
    <property type="entry name" value="WD40/YVTN_repeat-like_dom_sf"/>
</dbReference>
<dbReference type="SUPFAM" id="SSF50978">
    <property type="entry name" value="WD40 repeat-like"/>
    <property type="match status" value="1"/>
</dbReference>
<dbReference type="InterPro" id="IPR036322">
    <property type="entry name" value="WD40_repeat_dom_sf"/>
</dbReference>
<dbReference type="STRING" id="1448315.A0A319BTM9"/>
<reference evidence="6 7" key="1">
    <citation type="submission" date="2016-12" db="EMBL/GenBank/DDBJ databases">
        <title>The genomes of Aspergillus section Nigri reveals drivers in fungal speciation.</title>
        <authorList>
            <consortium name="DOE Joint Genome Institute"/>
            <person name="Vesth T.C."/>
            <person name="Nybo J."/>
            <person name="Theobald S."/>
            <person name="Brandl J."/>
            <person name="Frisvad J.C."/>
            <person name="Nielsen K.F."/>
            <person name="Lyhne E.K."/>
            <person name="Kogle M.E."/>
            <person name="Kuo A."/>
            <person name="Riley R."/>
            <person name="Clum A."/>
            <person name="Nolan M."/>
            <person name="Lipzen A."/>
            <person name="Salamov A."/>
            <person name="Henrissat B."/>
            <person name="Wiebenga A."/>
            <person name="De Vries R.P."/>
            <person name="Grigoriev I.V."/>
            <person name="Mortensen U.H."/>
            <person name="Andersen M.R."/>
            <person name="Baker S.E."/>
        </authorList>
    </citation>
    <scope>NUCLEOTIDE SEQUENCE [LARGE SCALE GENOMIC DNA]</scope>
    <source>
        <strain evidence="6 7">CBS 121591</strain>
    </source>
</reference>
<feature type="compositionally biased region" description="Low complexity" evidence="4">
    <location>
        <begin position="96"/>
        <end position="106"/>
    </location>
</feature>
<evidence type="ECO:0000256" key="3">
    <source>
        <dbReference type="PROSITE-ProRule" id="PRU00221"/>
    </source>
</evidence>
<proteinExistence type="predicted"/>
<evidence type="ECO:0000256" key="1">
    <source>
        <dbReference type="ARBA" id="ARBA00022574"/>
    </source>
</evidence>
<evidence type="ECO:0000256" key="2">
    <source>
        <dbReference type="ARBA" id="ARBA00022737"/>
    </source>
</evidence>
<dbReference type="PROSITE" id="PS50897">
    <property type="entry name" value="CTLH"/>
    <property type="match status" value="1"/>
</dbReference>
<keyword evidence="7" id="KW-1185">Reference proteome</keyword>
<feature type="compositionally biased region" description="Polar residues" evidence="4">
    <location>
        <begin position="150"/>
        <end position="169"/>
    </location>
</feature>
<dbReference type="VEuPathDB" id="FungiDB:BO82DRAFT_379190"/>
<name>A0A319BTM9_9EURO</name>
<feature type="compositionally biased region" description="Polar residues" evidence="4">
    <location>
        <begin position="177"/>
        <end position="205"/>
    </location>
</feature>
<dbReference type="Gene3D" id="2.130.10.10">
    <property type="entry name" value="YVTN repeat-like/Quinoprotein amine dehydrogenase"/>
    <property type="match status" value="1"/>
</dbReference>
<evidence type="ECO:0000256" key="4">
    <source>
        <dbReference type="SAM" id="MobiDB-lite"/>
    </source>
</evidence>
<keyword evidence="2" id="KW-0677">Repeat</keyword>
<accession>A0A319BTM9</accession>
<protein>
    <submittedName>
        <fullName evidence="6">WD domain protein</fullName>
    </submittedName>
</protein>
<evidence type="ECO:0000259" key="5">
    <source>
        <dbReference type="PROSITE" id="PS50897"/>
    </source>
</evidence>
<feature type="compositionally biased region" description="Low complexity" evidence="4">
    <location>
        <begin position="77"/>
        <end position="87"/>
    </location>
</feature>
<feature type="compositionally biased region" description="Low complexity" evidence="4">
    <location>
        <begin position="54"/>
        <end position="67"/>
    </location>
</feature>
<dbReference type="Pfam" id="PF23627">
    <property type="entry name" value="LisH_WDR26"/>
    <property type="match status" value="1"/>
</dbReference>
<feature type="compositionally biased region" description="Pro residues" evidence="4">
    <location>
        <begin position="43"/>
        <end position="53"/>
    </location>
</feature>
<gene>
    <name evidence="6" type="ORF">BO82DRAFT_379190</name>
</gene>
<organism evidence="6 7">
    <name type="scientific">Aspergillus uvarum CBS 121591</name>
    <dbReference type="NCBI Taxonomy" id="1448315"/>
    <lineage>
        <taxon>Eukaryota</taxon>
        <taxon>Fungi</taxon>
        <taxon>Dikarya</taxon>
        <taxon>Ascomycota</taxon>
        <taxon>Pezizomycotina</taxon>
        <taxon>Eurotiomycetes</taxon>
        <taxon>Eurotiomycetidae</taxon>
        <taxon>Eurotiales</taxon>
        <taxon>Aspergillaceae</taxon>
        <taxon>Aspergillus</taxon>
        <taxon>Aspergillus subgen. Circumdati</taxon>
    </lineage>
</organism>
<dbReference type="Proteomes" id="UP000248340">
    <property type="component" value="Unassembled WGS sequence"/>
</dbReference>
<dbReference type="PANTHER" id="PTHR22838">
    <property type="entry name" value="WD REPEAT PROTEIN 26-RELATED"/>
    <property type="match status" value="1"/>
</dbReference>
<dbReference type="PROSITE" id="PS50082">
    <property type="entry name" value="WD_REPEATS_2"/>
    <property type="match status" value="3"/>
</dbReference>
<sequence length="758" mass="83939">MYRHTPVCIIDIVIHSSKYQTFELADNPPPYIPSSAAPDHPDPPPPLASPPPLRTTSATSGLSAASLHNSVIGDQFGTRSPSGTSSRSSRRRRRSITPTSRGPITEGTGGLAGGTASEAGHQAIQPHDSSAGYTPSPKRRRLANMRPDGISSTNGSSHTLNGSPASPSQKAAFPLSMNGQALHTTSNGDLHTNGSQKSRLNSSTYFGHDREEVTRILIQSLYELGYDGAASLLSKESGYQLESPAVATFRNAVLEGRWAEAEQTLVHSFHHERDNGRGGRRTEQHPTKERLVLVEHAEKNEMLFYLRQQKFLELLEARDLGAALIVLRHELTPLNYDIGRLHALSSLLMCPPEHLHDQAGWDSPISSSRERLLSELSKSISPSVMIPDNRLAILLDHVKQNQINQCLYHNTANPPSLYSDHMCDRKDFPLRTEIQLTEQRDEVWWCSFSHDGTRLVTACKDSTVILYDTDTFTVLHTLKEHTDGVVHCEFSPDDSKLITCSQDKTARVWSVETGRCLLTINHHRQPVTSAAWAPDGETFVTASLDLSTQLCYWSMRGHNLHSWDGGFRVQDCTMTPDGRRLVAADLEGKLHVYNFATRDEEYCLTTKSRPTSVAVSKDSRYLLVNLADNQLQLIDLNTTEVVRRFQGQKQGNFVIRSVFGGAADNFIVSGSEDSRIYIWHKENGTLVEVLEAHTRGCVNSLSWNPANSGMFASAGDDYMVRIWTKERDTRPGAAAVKHRAVSGNGFARTSALRSTSRF</sequence>
<dbReference type="InterPro" id="IPR001680">
    <property type="entry name" value="WD40_rpt"/>
</dbReference>
<dbReference type="PROSITE" id="PS50294">
    <property type="entry name" value="WD_REPEATS_REGION"/>
    <property type="match status" value="1"/>
</dbReference>
<keyword evidence="1 3" id="KW-0853">WD repeat</keyword>
<dbReference type="InterPro" id="IPR051350">
    <property type="entry name" value="WD_repeat-ST_regulator"/>
</dbReference>
<dbReference type="EMBL" id="KZ821772">
    <property type="protein sequence ID" value="PYH75934.1"/>
    <property type="molecule type" value="Genomic_DNA"/>
</dbReference>